<evidence type="ECO:0000313" key="1">
    <source>
        <dbReference type="EMBL" id="MDT0647473.1"/>
    </source>
</evidence>
<organism evidence="1 2">
    <name type="scientific">Autumnicola lenta</name>
    <dbReference type="NCBI Taxonomy" id="3075593"/>
    <lineage>
        <taxon>Bacteria</taxon>
        <taxon>Pseudomonadati</taxon>
        <taxon>Bacteroidota</taxon>
        <taxon>Flavobacteriia</taxon>
        <taxon>Flavobacteriales</taxon>
        <taxon>Flavobacteriaceae</taxon>
        <taxon>Autumnicola</taxon>
    </lineage>
</organism>
<reference evidence="1 2" key="1">
    <citation type="submission" date="2023-09" db="EMBL/GenBank/DDBJ databases">
        <authorList>
            <person name="Rey-Velasco X."/>
        </authorList>
    </citation>
    <scope>NUCLEOTIDE SEQUENCE [LARGE SCALE GENOMIC DNA]</scope>
    <source>
        <strain evidence="1 2">F260</strain>
    </source>
</reference>
<dbReference type="EMBL" id="JAVRHO010000017">
    <property type="protein sequence ID" value="MDT0647473.1"/>
    <property type="molecule type" value="Genomic_DNA"/>
</dbReference>
<sequence length="48" mass="5371">MTVEQFKTEHPEVFNQIFTAGVKAGHQLQTEARQGILPEPAIDKHLGK</sequence>
<dbReference type="Proteomes" id="UP001245285">
    <property type="component" value="Unassembled WGS sequence"/>
</dbReference>
<name>A0ABU3CMM9_9FLAO</name>
<comment type="caution">
    <text evidence="1">The sequence shown here is derived from an EMBL/GenBank/DDBJ whole genome shotgun (WGS) entry which is preliminary data.</text>
</comment>
<accession>A0ABU3CMM9</accession>
<gene>
    <name evidence="1" type="ORF">RM545_12295</name>
</gene>
<dbReference type="RefSeq" id="WP_311495582.1">
    <property type="nucleotide sequence ID" value="NZ_JAVRHO010000017.1"/>
</dbReference>
<proteinExistence type="predicted"/>
<keyword evidence="2" id="KW-1185">Reference proteome</keyword>
<evidence type="ECO:0000313" key="2">
    <source>
        <dbReference type="Proteomes" id="UP001245285"/>
    </source>
</evidence>
<protein>
    <submittedName>
        <fullName evidence="1">Uncharacterized protein</fullName>
    </submittedName>
</protein>